<sequence length="186" mass="19401">MPTSTTLYVVVCAAGPAGHVDRLIRPAQALGWQVQAIATPAAVDFFDVGAIEELTGRPVRSQHRGPNTPRSPKADAVVVAPASFNTINKLAAGIADNYALDVLNETIGLGVPVTILPFVNAAYAGRGPFRRSVAALEEEGVGVLMGKGGFVPHPAGQGSDAFDRFPWEAALEDVEERIKDSGNGTA</sequence>
<organism evidence="2 3">
    <name type="scientific">Nocardiopsis metallicus</name>
    <dbReference type="NCBI Taxonomy" id="179819"/>
    <lineage>
        <taxon>Bacteria</taxon>
        <taxon>Bacillati</taxon>
        <taxon>Actinomycetota</taxon>
        <taxon>Actinomycetes</taxon>
        <taxon>Streptosporangiales</taxon>
        <taxon>Nocardiopsidaceae</taxon>
        <taxon>Nocardiopsis</taxon>
    </lineage>
</organism>
<dbReference type="Gene3D" id="3.40.50.1950">
    <property type="entry name" value="Flavin prenyltransferase-like"/>
    <property type="match status" value="1"/>
</dbReference>
<dbReference type="GO" id="GO:0003824">
    <property type="term" value="F:catalytic activity"/>
    <property type="evidence" value="ECO:0007669"/>
    <property type="project" value="InterPro"/>
</dbReference>
<gene>
    <name evidence="2" type="ORF">HNR07_003094</name>
</gene>
<dbReference type="AlphaFoldDB" id="A0A840WJV3"/>
<evidence type="ECO:0000313" key="2">
    <source>
        <dbReference type="EMBL" id="MBB5491957.1"/>
    </source>
</evidence>
<dbReference type="SUPFAM" id="SSF52507">
    <property type="entry name" value="Homo-oligomeric flavin-containing Cys decarboxylases, HFCD"/>
    <property type="match status" value="1"/>
</dbReference>
<protein>
    <recommendedName>
        <fullName evidence="1">Flavoprotein domain-containing protein</fullName>
    </recommendedName>
</protein>
<proteinExistence type="predicted"/>
<dbReference type="InterPro" id="IPR036551">
    <property type="entry name" value="Flavin_trans-like"/>
</dbReference>
<keyword evidence="3" id="KW-1185">Reference proteome</keyword>
<dbReference type="Pfam" id="PF02441">
    <property type="entry name" value="Flavoprotein"/>
    <property type="match status" value="1"/>
</dbReference>
<accession>A0A840WJV3</accession>
<evidence type="ECO:0000313" key="3">
    <source>
        <dbReference type="Proteomes" id="UP000579647"/>
    </source>
</evidence>
<dbReference type="Proteomes" id="UP000579647">
    <property type="component" value="Unassembled WGS sequence"/>
</dbReference>
<comment type="caution">
    <text evidence="2">The sequence shown here is derived from an EMBL/GenBank/DDBJ whole genome shotgun (WGS) entry which is preliminary data.</text>
</comment>
<dbReference type="EMBL" id="JACHDO010000001">
    <property type="protein sequence ID" value="MBB5491957.1"/>
    <property type="molecule type" value="Genomic_DNA"/>
</dbReference>
<name>A0A840WJV3_9ACTN</name>
<dbReference type="RefSeq" id="WP_184365547.1">
    <property type="nucleotide sequence ID" value="NZ_BAAAKM010000153.1"/>
</dbReference>
<feature type="domain" description="Flavoprotein" evidence="1">
    <location>
        <begin position="7"/>
        <end position="117"/>
    </location>
</feature>
<dbReference type="InterPro" id="IPR003382">
    <property type="entry name" value="Flavoprotein"/>
</dbReference>
<evidence type="ECO:0000259" key="1">
    <source>
        <dbReference type="Pfam" id="PF02441"/>
    </source>
</evidence>
<reference evidence="2 3" key="1">
    <citation type="submission" date="2020-08" db="EMBL/GenBank/DDBJ databases">
        <title>Sequencing the genomes of 1000 actinobacteria strains.</title>
        <authorList>
            <person name="Klenk H.-P."/>
        </authorList>
    </citation>
    <scope>NUCLEOTIDE SEQUENCE [LARGE SCALE GENOMIC DNA]</scope>
    <source>
        <strain evidence="2 3">DSM 44598</strain>
    </source>
</reference>